<protein>
    <submittedName>
        <fullName evidence="2">Uncharacterized protein</fullName>
    </submittedName>
</protein>
<sequence>RQKKQKKQKKKRKKKKKKKTDREGRAGRIVSAGWLPAGARIEGTSRGEKKEIVGGWRMVAWRWLKERSAAAEEEARRQKKKEKRRRRRTRRLRRARREREKERKRPRDAKGNFFISRPSPLLAPPPARRPPPRRRSGSLAEVEAEDDREIRLSLIENFTGKEAFILNIRSPDDLSGANKWREKKRHKDVSSGGNSSNSNSVRSIRNSSNGGGNSTGASNAAVQRKETQPGLAPKRHTGGRGAYPYAAHRVAAI</sequence>
<gene>
    <name evidence="2" type="ORF">X777_02103</name>
</gene>
<name>A0A026WNL3_OOCBI</name>
<feature type="region of interest" description="Disordered" evidence="1">
    <location>
        <begin position="68"/>
        <end position="143"/>
    </location>
</feature>
<dbReference type="AlphaFoldDB" id="A0A026WNL3"/>
<evidence type="ECO:0000256" key="1">
    <source>
        <dbReference type="SAM" id="MobiDB-lite"/>
    </source>
</evidence>
<dbReference type="Proteomes" id="UP000053097">
    <property type="component" value="Unassembled WGS sequence"/>
</dbReference>
<feature type="compositionally biased region" description="Low complexity" evidence="1">
    <location>
        <begin position="190"/>
        <end position="208"/>
    </location>
</feature>
<reference evidence="2 3" key="1">
    <citation type="journal article" date="2014" name="Curr. Biol.">
        <title>The genome of the clonal raider ant Cerapachys biroi.</title>
        <authorList>
            <person name="Oxley P.R."/>
            <person name="Ji L."/>
            <person name="Fetter-Pruneda I."/>
            <person name="McKenzie S.K."/>
            <person name="Li C."/>
            <person name="Hu H."/>
            <person name="Zhang G."/>
            <person name="Kronauer D.J."/>
        </authorList>
    </citation>
    <scope>NUCLEOTIDE SEQUENCE [LARGE SCALE GENOMIC DNA]</scope>
</reference>
<feature type="non-terminal residue" evidence="2">
    <location>
        <position position="1"/>
    </location>
</feature>
<proteinExistence type="predicted"/>
<dbReference type="EMBL" id="KK107144">
    <property type="protein sequence ID" value="EZA57563.1"/>
    <property type="molecule type" value="Genomic_DNA"/>
</dbReference>
<evidence type="ECO:0000313" key="3">
    <source>
        <dbReference type="Proteomes" id="UP000053097"/>
    </source>
</evidence>
<feature type="compositionally biased region" description="Basic residues" evidence="1">
    <location>
        <begin position="77"/>
        <end position="96"/>
    </location>
</feature>
<feature type="compositionally biased region" description="Basic and acidic residues" evidence="1">
    <location>
        <begin position="97"/>
        <end position="110"/>
    </location>
</feature>
<feature type="region of interest" description="Disordered" evidence="1">
    <location>
        <begin position="172"/>
        <end position="246"/>
    </location>
</feature>
<organism evidence="2 3">
    <name type="scientific">Ooceraea biroi</name>
    <name type="common">Clonal raider ant</name>
    <name type="synonym">Cerapachys biroi</name>
    <dbReference type="NCBI Taxonomy" id="2015173"/>
    <lineage>
        <taxon>Eukaryota</taxon>
        <taxon>Metazoa</taxon>
        <taxon>Ecdysozoa</taxon>
        <taxon>Arthropoda</taxon>
        <taxon>Hexapoda</taxon>
        <taxon>Insecta</taxon>
        <taxon>Pterygota</taxon>
        <taxon>Neoptera</taxon>
        <taxon>Endopterygota</taxon>
        <taxon>Hymenoptera</taxon>
        <taxon>Apocrita</taxon>
        <taxon>Aculeata</taxon>
        <taxon>Formicoidea</taxon>
        <taxon>Formicidae</taxon>
        <taxon>Dorylinae</taxon>
        <taxon>Ooceraea</taxon>
    </lineage>
</organism>
<evidence type="ECO:0000313" key="2">
    <source>
        <dbReference type="EMBL" id="EZA57563.1"/>
    </source>
</evidence>
<feature type="region of interest" description="Disordered" evidence="1">
    <location>
        <begin position="1"/>
        <end position="49"/>
    </location>
</feature>
<accession>A0A026WNL3</accession>
<feature type="compositionally biased region" description="Basic residues" evidence="1">
    <location>
        <begin position="1"/>
        <end position="19"/>
    </location>
</feature>
<keyword evidence="3" id="KW-1185">Reference proteome</keyword>